<dbReference type="EMBL" id="JAUSZT010000001">
    <property type="protein sequence ID" value="MDQ0995025.1"/>
    <property type="molecule type" value="Genomic_DNA"/>
</dbReference>
<name>A0ABU0S2M9_9HYPH</name>
<evidence type="ECO:0000313" key="1">
    <source>
        <dbReference type="EMBL" id="MDQ0995025.1"/>
    </source>
</evidence>
<accession>A0ABU0S2M9</accession>
<sequence length="77" mass="8783">MPHLLQTFCPSKTVHTRIANALWVEYGGAPWDMPPDWEPDRQWASTLELNLIPNLGPMSVAILREWLAAGDDELNER</sequence>
<comment type="caution">
    <text evidence="1">The sequence shown here is derived from an EMBL/GenBank/DDBJ whole genome shotgun (WGS) entry which is preliminary data.</text>
</comment>
<proteinExistence type="predicted"/>
<gene>
    <name evidence="1" type="ORF">QFZ34_000202</name>
</gene>
<organism evidence="1 2">
    <name type="scientific">Phyllobacterium ifriqiyense</name>
    <dbReference type="NCBI Taxonomy" id="314238"/>
    <lineage>
        <taxon>Bacteria</taxon>
        <taxon>Pseudomonadati</taxon>
        <taxon>Pseudomonadota</taxon>
        <taxon>Alphaproteobacteria</taxon>
        <taxon>Hyphomicrobiales</taxon>
        <taxon>Phyllobacteriaceae</taxon>
        <taxon>Phyllobacterium</taxon>
    </lineage>
</organism>
<evidence type="ECO:0000313" key="2">
    <source>
        <dbReference type="Proteomes" id="UP001237780"/>
    </source>
</evidence>
<dbReference type="RefSeq" id="WP_162802518.1">
    <property type="nucleotide sequence ID" value="NZ_JAUSZT010000001.1"/>
</dbReference>
<protein>
    <submittedName>
        <fullName evidence="1">Uncharacterized protein</fullName>
    </submittedName>
</protein>
<keyword evidence="2" id="KW-1185">Reference proteome</keyword>
<dbReference type="Proteomes" id="UP001237780">
    <property type="component" value="Unassembled WGS sequence"/>
</dbReference>
<reference evidence="1 2" key="1">
    <citation type="submission" date="2023-07" db="EMBL/GenBank/DDBJ databases">
        <title>Comparative genomics of wheat-associated soil bacteria to identify genetic determinants of phenazine resistance.</title>
        <authorList>
            <person name="Mouncey N."/>
        </authorList>
    </citation>
    <scope>NUCLEOTIDE SEQUENCE [LARGE SCALE GENOMIC DNA]</scope>
    <source>
        <strain evidence="1 2">W4I11</strain>
    </source>
</reference>